<sequence length="132" mass="13955">MSELVSDDLVMSSGLCSWSPTFTLHDLSNSGVEAALMCLNLLRLPSCVRTPHIVSRGTLIPYSTAVNLVEGLESVTHGPGSTHNPYLATILLYQNGYPKMSIGVSHSTSLKALTSLLGSPDLAQDKTRGAGL</sequence>
<comment type="caution">
    <text evidence="1">The sequence shown here is derived from an EMBL/GenBank/DDBJ whole genome shotgun (WGS) entry which is preliminary data.</text>
</comment>
<evidence type="ECO:0000313" key="1">
    <source>
        <dbReference type="EMBL" id="KAI5676683.1"/>
    </source>
</evidence>
<keyword evidence="2" id="KW-1185">Reference proteome</keyword>
<accession>A0ACC0BVR8</accession>
<protein>
    <submittedName>
        <fullName evidence="1">Uncharacterized protein</fullName>
    </submittedName>
</protein>
<dbReference type="EMBL" id="CM044702">
    <property type="protein sequence ID" value="KAI5676683.1"/>
    <property type="molecule type" value="Genomic_DNA"/>
</dbReference>
<reference evidence="2" key="1">
    <citation type="journal article" date="2023" name="Nat. Plants">
        <title>Single-cell RNA sequencing provides a high-resolution roadmap for understanding the multicellular compartmentation of specialized metabolism.</title>
        <authorList>
            <person name="Sun S."/>
            <person name="Shen X."/>
            <person name="Li Y."/>
            <person name="Li Y."/>
            <person name="Wang S."/>
            <person name="Li R."/>
            <person name="Zhang H."/>
            <person name="Shen G."/>
            <person name="Guo B."/>
            <person name="Wei J."/>
            <person name="Xu J."/>
            <person name="St-Pierre B."/>
            <person name="Chen S."/>
            <person name="Sun C."/>
        </authorList>
    </citation>
    <scope>NUCLEOTIDE SEQUENCE [LARGE SCALE GENOMIC DNA]</scope>
</reference>
<dbReference type="Proteomes" id="UP001060085">
    <property type="component" value="Linkage Group LG02"/>
</dbReference>
<proteinExistence type="predicted"/>
<name>A0ACC0BVR8_CATRO</name>
<evidence type="ECO:0000313" key="2">
    <source>
        <dbReference type="Proteomes" id="UP001060085"/>
    </source>
</evidence>
<organism evidence="1 2">
    <name type="scientific">Catharanthus roseus</name>
    <name type="common">Madagascar periwinkle</name>
    <name type="synonym">Vinca rosea</name>
    <dbReference type="NCBI Taxonomy" id="4058"/>
    <lineage>
        <taxon>Eukaryota</taxon>
        <taxon>Viridiplantae</taxon>
        <taxon>Streptophyta</taxon>
        <taxon>Embryophyta</taxon>
        <taxon>Tracheophyta</taxon>
        <taxon>Spermatophyta</taxon>
        <taxon>Magnoliopsida</taxon>
        <taxon>eudicotyledons</taxon>
        <taxon>Gunneridae</taxon>
        <taxon>Pentapetalae</taxon>
        <taxon>asterids</taxon>
        <taxon>lamiids</taxon>
        <taxon>Gentianales</taxon>
        <taxon>Apocynaceae</taxon>
        <taxon>Rauvolfioideae</taxon>
        <taxon>Vinceae</taxon>
        <taxon>Catharanthinae</taxon>
        <taxon>Catharanthus</taxon>
    </lineage>
</organism>
<gene>
    <name evidence="1" type="ORF">M9H77_07633</name>
</gene>